<proteinExistence type="predicted"/>
<dbReference type="AlphaFoldDB" id="A0A090ECG4"/>
<organism evidence="1 3">
    <name type="scientific">Mesorhizobium plurifarium</name>
    <dbReference type="NCBI Taxonomy" id="69974"/>
    <lineage>
        <taxon>Bacteria</taxon>
        <taxon>Pseudomonadati</taxon>
        <taxon>Pseudomonadota</taxon>
        <taxon>Alphaproteobacteria</taxon>
        <taxon>Hyphomicrobiales</taxon>
        <taxon>Phyllobacteriaceae</taxon>
        <taxon>Mesorhizobium</taxon>
    </lineage>
</organism>
<reference evidence="3" key="3">
    <citation type="submission" date="2014-08" db="EMBL/GenBank/DDBJ databases">
        <authorList>
            <person name="Moulin L."/>
        </authorList>
    </citation>
    <scope>NUCLEOTIDE SEQUENCE [LARGE SCALE GENOMIC DNA]</scope>
</reference>
<gene>
    <name evidence="2" type="ORF">MPL1032_370040</name>
    <name evidence="1" type="ORF">MPL3356_590002</name>
</gene>
<evidence type="ECO:0000313" key="2">
    <source>
        <dbReference type="EMBL" id="CDX61341.1"/>
    </source>
</evidence>
<sequence>MSNESLILRDNIYPVMVSKS</sequence>
<name>A0A090ECG4_MESPL</name>
<evidence type="ECO:0000313" key="4">
    <source>
        <dbReference type="Proteomes" id="UP000182888"/>
    </source>
</evidence>
<evidence type="ECO:0000313" key="1">
    <source>
        <dbReference type="EMBL" id="CDX25559.1"/>
    </source>
</evidence>
<reference evidence="4" key="2">
    <citation type="submission" date="2014-08" db="EMBL/GenBank/DDBJ databases">
        <authorList>
            <person name="Edwards T."/>
        </authorList>
    </citation>
    <scope>NUCLEOTIDE SEQUENCE [LARGE SCALE GENOMIC DNA]</scope>
</reference>
<dbReference type="EMBL" id="CCMZ01000055">
    <property type="protein sequence ID" value="CDX25559.1"/>
    <property type="molecule type" value="Genomic_DNA"/>
</dbReference>
<reference evidence="1" key="4">
    <citation type="submission" date="2014-08" db="EMBL/GenBank/DDBJ databases">
        <authorList>
            <person name="Moulin Lionel"/>
        </authorList>
    </citation>
    <scope>NUCLEOTIDE SEQUENCE [LARGE SCALE GENOMIC DNA]</scope>
</reference>
<dbReference type="Proteomes" id="UP000182888">
    <property type="component" value="Unassembled WGS sequence"/>
</dbReference>
<keyword evidence="3" id="KW-1185">Reference proteome</keyword>
<evidence type="ECO:0000313" key="3">
    <source>
        <dbReference type="Proteomes" id="UP000045285"/>
    </source>
</evidence>
<reference evidence="2" key="1">
    <citation type="submission" date="2014-08" db="EMBL/GenBank/DDBJ databases">
        <title>DNA barcoding of Bradysia (Diptera: Sciaridae) for detection of the immature stages on agricultural crops.</title>
        <authorList>
            <person name="Shin S."/>
            <person name="Jung S."/>
            <person name="Heller K."/>
            <person name="Menzel F."/>
            <person name="Hong T.-K."/>
            <person name="Lee H."/>
            <person name="Lee S."/>
        </authorList>
    </citation>
    <scope>NUCLEOTIDE SEQUENCE</scope>
</reference>
<protein>
    <submittedName>
        <fullName evidence="1">Uncharacterized protein</fullName>
    </submittedName>
</protein>
<accession>A0A090ECG4</accession>
<dbReference type="Proteomes" id="UP000045285">
    <property type="component" value="Unassembled WGS sequence"/>
</dbReference>
<dbReference type="EMBL" id="CCND01000031">
    <property type="protein sequence ID" value="CDX61341.1"/>
    <property type="molecule type" value="Genomic_DNA"/>
</dbReference>